<dbReference type="InterPro" id="IPR036047">
    <property type="entry name" value="F-box-like_dom_sf"/>
</dbReference>
<dbReference type="Pfam" id="PF12937">
    <property type="entry name" value="F-box-like"/>
    <property type="match status" value="1"/>
</dbReference>
<name>A0ABQ8JY41_9APHY</name>
<dbReference type="Proteomes" id="UP000814176">
    <property type="component" value="Unassembled WGS sequence"/>
</dbReference>
<accession>A0ABQ8JY41</accession>
<evidence type="ECO:0000313" key="3">
    <source>
        <dbReference type="EMBL" id="KAH9829171.1"/>
    </source>
</evidence>
<dbReference type="Gene3D" id="1.20.1280.50">
    <property type="match status" value="1"/>
</dbReference>
<evidence type="ECO:0000256" key="1">
    <source>
        <dbReference type="SAM" id="MobiDB-lite"/>
    </source>
</evidence>
<dbReference type="EMBL" id="JADCUA010000042">
    <property type="protein sequence ID" value="KAH9829171.1"/>
    <property type="molecule type" value="Genomic_DNA"/>
</dbReference>
<dbReference type="InterPro" id="IPR001810">
    <property type="entry name" value="F-box_dom"/>
</dbReference>
<dbReference type="SUPFAM" id="SSF81383">
    <property type="entry name" value="F-box domain"/>
    <property type="match status" value="1"/>
</dbReference>
<feature type="compositionally biased region" description="Acidic residues" evidence="1">
    <location>
        <begin position="601"/>
        <end position="628"/>
    </location>
</feature>
<dbReference type="GeneID" id="71999332"/>
<feature type="region of interest" description="Disordered" evidence="1">
    <location>
        <begin position="599"/>
        <end position="631"/>
    </location>
</feature>
<keyword evidence="4" id="KW-1185">Reference proteome</keyword>
<gene>
    <name evidence="3" type="ORF">C8Q71DRAFT_446325</name>
</gene>
<comment type="caution">
    <text evidence="3">The sequence shown here is derived from an EMBL/GenBank/DDBJ whole genome shotgun (WGS) entry which is preliminary data.</text>
</comment>
<sequence length="643" mass="73870">MPGFDSLCDDVLLVLPEHDRAQLQGHTTQQARAWLAAKTRDVQRYLSDLQTAYNSTLTVNALPNEIFVEILRLASASDHRNAWTAKSMGVCRYWRDVIEDTPILWTTIDLSARLQFLELCLMRSNGVGLSIYLPKDARMRRRARKQARIDFSTVAPLLVAHYPRMRSIDLHIDEKNSMQSELLWRLLDAPLPALVSLALVNDGSLRWMPKPFPGLRSLSLTSITVPDWSRLPISQLTSIWLCAVDFPKDGCFASLLELLKACISLECFGYDGLELEHLNGLEPRCTLQLPRLLRFHLSGTQAAILSLLAQVSLPQHACVSLCPGASDSWEPRRGVLDTFLPRDMTQCLPALCEARHVLAWLETDEEDPDVELTIYADVERTEFWESRRWRDPNFHVRLNVWSRPRDPSMPSLYIAHVASDWLELEQGFEAGLSYITRDLCRFLPASVETLILRGITNRVDVKTWTRMMSCFPNIKQLEIMGQSCDILCFPRALRPTRSRIPCRHLRELVLRYRPRKQGGSLEMLEELRVALEKRMKDGSRLESLTLLVQSTKSDKRFPPKFVVDQLPVDVQERLLDLKPMAGSMVVRWIACHDDEHQYDYNNDDYDGPEDEDEDEEGDDCDDGEEEEQVGEHLLRFDLMTQRI</sequence>
<evidence type="ECO:0000313" key="4">
    <source>
        <dbReference type="Proteomes" id="UP000814176"/>
    </source>
</evidence>
<evidence type="ECO:0000259" key="2">
    <source>
        <dbReference type="PROSITE" id="PS50181"/>
    </source>
</evidence>
<reference evidence="3 4" key="1">
    <citation type="journal article" date="2021" name="Environ. Microbiol.">
        <title>Gene family expansions and transcriptome signatures uncover fungal adaptations to wood decay.</title>
        <authorList>
            <person name="Hage H."/>
            <person name="Miyauchi S."/>
            <person name="Viragh M."/>
            <person name="Drula E."/>
            <person name="Min B."/>
            <person name="Chaduli D."/>
            <person name="Navarro D."/>
            <person name="Favel A."/>
            <person name="Norest M."/>
            <person name="Lesage-Meessen L."/>
            <person name="Balint B."/>
            <person name="Merenyi Z."/>
            <person name="de Eugenio L."/>
            <person name="Morin E."/>
            <person name="Martinez A.T."/>
            <person name="Baldrian P."/>
            <person name="Stursova M."/>
            <person name="Martinez M.J."/>
            <person name="Novotny C."/>
            <person name="Magnuson J.K."/>
            <person name="Spatafora J.W."/>
            <person name="Maurice S."/>
            <person name="Pangilinan J."/>
            <person name="Andreopoulos W."/>
            <person name="LaButti K."/>
            <person name="Hundley H."/>
            <person name="Na H."/>
            <person name="Kuo A."/>
            <person name="Barry K."/>
            <person name="Lipzen A."/>
            <person name="Henrissat B."/>
            <person name="Riley R."/>
            <person name="Ahrendt S."/>
            <person name="Nagy L.G."/>
            <person name="Grigoriev I.V."/>
            <person name="Martin F."/>
            <person name="Rosso M.N."/>
        </authorList>
    </citation>
    <scope>NUCLEOTIDE SEQUENCE [LARGE SCALE GENOMIC DNA]</scope>
    <source>
        <strain evidence="3 4">CIRM-BRFM 1785</strain>
    </source>
</reference>
<proteinExistence type="predicted"/>
<protein>
    <recommendedName>
        <fullName evidence="2">F-box domain-containing protein</fullName>
    </recommendedName>
</protein>
<dbReference type="RefSeq" id="XP_047772673.1">
    <property type="nucleotide sequence ID" value="XM_047918600.1"/>
</dbReference>
<dbReference type="PROSITE" id="PS50181">
    <property type="entry name" value="FBOX"/>
    <property type="match status" value="1"/>
</dbReference>
<feature type="domain" description="F-box" evidence="2">
    <location>
        <begin position="56"/>
        <end position="108"/>
    </location>
</feature>
<organism evidence="3 4">
    <name type="scientific">Rhodofomes roseus</name>
    <dbReference type="NCBI Taxonomy" id="34475"/>
    <lineage>
        <taxon>Eukaryota</taxon>
        <taxon>Fungi</taxon>
        <taxon>Dikarya</taxon>
        <taxon>Basidiomycota</taxon>
        <taxon>Agaricomycotina</taxon>
        <taxon>Agaricomycetes</taxon>
        <taxon>Polyporales</taxon>
        <taxon>Rhodofomes</taxon>
    </lineage>
</organism>